<proteinExistence type="predicted"/>
<evidence type="ECO:0000313" key="2">
    <source>
        <dbReference type="EMBL" id="AEO61979.1"/>
    </source>
</evidence>
<feature type="compositionally biased region" description="Basic and acidic residues" evidence="1">
    <location>
        <begin position="521"/>
        <end position="543"/>
    </location>
</feature>
<keyword evidence="3" id="KW-1185">Reference proteome</keyword>
<feature type="compositionally biased region" description="Low complexity" evidence="1">
    <location>
        <begin position="800"/>
        <end position="817"/>
    </location>
</feature>
<dbReference type="HOGENOM" id="CLU_328717_0_0_1"/>
<feature type="region of interest" description="Disordered" evidence="1">
    <location>
        <begin position="276"/>
        <end position="295"/>
    </location>
</feature>
<dbReference type="OMA" id="FEICETK"/>
<dbReference type="RefSeq" id="XP_003667224.1">
    <property type="nucleotide sequence ID" value="XM_003667176.1"/>
</dbReference>
<evidence type="ECO:0000256" key="1">
    <source>
        <dbReference type="SAM" id="MobiDB-lite"/>
    </source>
</evidence>
<dbReference type="OrthoDB" id="5229017at2759"/>
<dbReference type="KEGG" id="mtm:MYCTH_57097"/>
<dbReference type="Proteomes" id="UP000007322">
    <property type="component" value="Chromosome 7"/>
</dbReference>
<feature type="region of interest" description="Disordered" evidence="1">
    <location>
        <begin position="460"/>
        <end position="559"/>
    </location>
</feature>
<dbReference type="eggNOG" id="ENOG502QQXP">
    <property type="taxonomic scope" value="Eukaryota"/>
</dbReference>
<feature type="region of interest" description="Disordered" evidence="1">
    <location>
        <begin position="800"/>
        <end position="884"/>
    </location>
</feature>
<feature type="compositionally biased region" description="Polar residues" evidence="1">
    <location>
        <begin position="584"/>
        <end position="595"/>
    </location>
</feature>
<protein>
    <submittedName>
        <fullName evidence="2">Uncharacterized protein</fullName>
    </submittedName>
</protein>
<feature type="region of interest" description="Disordered" evidence="1">
    <location>
        <begin position="615"/>
        <end position="637"/>
    </location>
</feature>
<reference evidence="2 3" key="1">
    <citation type="journal article" date="2011" name="Nat. Biotechnol.">
        <title>Comparative genomic analysis of the thermophilic biomass-degrading fungi Myceliophthora thermophila and Thielavia terrestris.</title>
        <authorList>
            <person name="Berka R.M."/>
            <person name="Grigoriev I.V."/>
            <person name="Otillar R."/>
            <person name="Salamov A."/>
            <person name="Grimwood J."/>
            <person name="Reid I."/>
            <person name="Ishmael N."/>
            <person name="John T."/>
            <person name="Darmond C."/>
            <person name="Moisan M.-C."/>
            <person name="Henrissat B."/>
            <person name="Coutinho P.M."/>
            <person name="Lombard V."/>
            <person name="Natvig D.O."/>
            <person name="Lindquist E."/>
            <person name="Schmutz J."/>
            <person name="Lucas S."/>
            <person name="Harris P."/>
            <person name="Powlowski J."/>
            <person name="Bellemare A."/>
            <person name="Taylor D."/>
            <person name="Butler G."/>
            <person name="de Vries R.P."/>
            <person name="Allijn I.E."/>
            <person name="van den Brink J."/>
            <person name="Ushinsky S."/>
            <person name="Storms R."/>
            <person name="Powell A.J."/>
            <person name="Paulsen I.T."/>
            <person name="Elbourne L.D.H."/>
            <person name="Baker S.E."/>
            <person name="Magnuson J."/>
            <person name="LaBoissiere S."/>
            <person name="Clutterbuck A.J."/>
            <person name="Martinez D."/>
            <person name="Wogulis M."/>
            <person name="de Leon A.L."/>
            <person name="Rey M.W."/>
            <person name="Tsang A."/>
        </authorList>
    </citation>
    <scope>NUCLEOTIDE SEQUENCE [LARGE SCALE GENOMIC DNA]</scope>
    <source>
        <strain evidence="3">ATCC 42464 / BCRC 31852 / DSM 1799</strain>
    </source>
</reference>
<feature type="compositionally biased region" description="Low complexity" evidence="1">
    <location>
        <begin position="468"/>
        <end position="492"/>
    </location>
</feature>
<feature type="compositionally biased region" description="Polar residues" evidence="1">
    <location>
        <begin position="414"/>
        <end position="423"/>
    </location>
</feature>
<gene>
    <name evidence="2" type="ORF">MYCTH_57097</name>
</gene>
<dbReference type="STRING" id="573729.G2QNA6"/>
<feature type="compositionally biased region" description="Basic and acidic residues" evidence="1">
    <location>
        <begin position="620"/>
        <end position="632"/>
    </location>
</feature>
<dbReference type="AlphaFoldDB" id="G2QNA6"/>
<feature type="compositionally biased region" description="Polar residues" evidence="1">
    <location>
        <begin position="132"/>
        <end position="144"/>
    </location>
</feature>
<feature type="compositionally biased region" description="Polar residues" evidence="1">
    <location>
        <begin position="384"/>
        <end position="399"/>
    </location>
</feature>
<dbReference type="InParanoid" id="G2QNA6"/>
<dbReference type="VEuPathDB" id="FungiDB:MYCTH_57097"/>
<dbReference type="GeneID" id="11509775"/>
<feature type="compositionally biased region" description="Basic and acidic residues" evidence="1">
    <location>
        <begin position="327"/>
        <end position="344"/>
    </location>
</feature>
<feature type="region of interest" description="Disordered" evidence="1">
    <location>
        <begin position="36"/>
        <end position="74"/>
    </location>
</feature>
<accession>G2QNA6</accession>
<feature type="compositionally biased region" description="Low complexity" evidence="1">
    <location>
        <begin position="844"/>
        <end position="863"/>
    </location>
</feature>
<dbReference type="EMBL" id="CP003008">
    <property type="protein sequence ID" value="AEO61979.1"/>
    <property type="molecule type" value="Genomic_DNA"/>
</dbReference>
<organism evidence="2 3">
    <name type="scientific">Thermothelomyces thermophilus (strain ATCC 42464 / BCRC 31852 / DSM 1799)</name>
    <name type="common">Sporotrichum thermophile</name>
    <dbReference type="NCBI Taxonomy" id="573729"/>
    <lineage>
        <taxon>Eukaryota</taxon>
        <taxon>Fungi</taxon>
        <taxon>Dikarya</taxon>
        <taxon>Ascomycota</taxon>
        <taxon>Pezizomycotina</taxon>
        <taxon>Sordariomycetes</taxon>
        <taxon>Sordariomycetidae</taxon>
        <taxon>Sordariales</taxon>
        <taxon>Chaetomiaceae</taxon>
        <taxon>Thermothelomyces</taxon>
    </lineage>
</organism>
<feature type="region of interest" description="Disordered" evidence="1">
    <location>
        <begin position="317"/>
        <end position="436"/>
    </location>
</feature>
<feature type="region of interest" description="Disordered" evidence="1">
    <location>
        <begin position="580"/>
        <end position="602"/>
    </location>
</feature>
<name>G2QNA6_THET4</name>
<sequence>MDRDESRQSIHEIGLARQVMLASGRAELVTVCSPTLREGNHSRPESIPEEDGYLRQMGAKNTANSASQRLDSRPRVAFREDNDSWSMFSNPDCSHEHPCGHKGGPRIVFKPNSVDAHDTTFESPSGPLGTETPVSEATSPNSAASGPASLRVACGEVMGSDASSKFPSVLGPFLLESLSSRKSTAEGPVATESKFMPSLVSSESKSSRALQREYYASRTAEWVLSLPPEANTVPGHLPPLVALQNNNNPASLENMDASHQHDSALRGNFIPLSKSFKEPSKESLSSPSGQQKEHRVYLKLSLTDSQMDKLAAVLSPEDDNVPLLPPDRLRDVERNADGMSDVKIKNTPPRGRSRSPAKAYQSATTSARRERSRSPVKYNDSETPESQRTIQGFQMSGRSASPRKAQEVRFDKTTPMTHGTPTRSGDRNLRSPPAPIDTDLARAHARMDALRLGKQPAVVIHNPPERSPSPSRLPTQYNAADDSASSYYSQDSSAERYPSTISPLRIQKDDGPRHLSILQEYTEKKNSARGSEKGSEKSEKHAIANESSSGPELAYTPLAPFLPQGAPTVRKASKTLIGEGGWLENTSKPDQNGSPSRGGGFLGNLVKKAKEMIEANQDNRAQRKSRESDKSRPASRQLAISLSPREQSLLYCELEFALATALNDYITAQFNAGRLDADRLKKTAEDWQRKGRPRVVGFRYDMETQLDLVRAHVHDFKFYSRVAATTAILGILDTAKTNARVLRIRTYCQPDTVIAKQLLDSQGLFNILGCPEEQQIKLAEIIAFFKAAIERRRLHSLHGHQLQLQQQQQQQQQQHQQNVAPAAGAATSPVRNSRSPRQGGGDDWWGTTAAAANTAATTGQTRGPNNNTQGAGSMDPAGYDSQDE</sequence>
<evidence type="ECO:0000313" key="3">
    <source>
        <dbReference type="Proteomes" id="UP000007322"/>
    </source>
</evidence>
<feature type="compositionally biased region" description="Polar residues" evidence="1">
    <location>
        <begin position="59"/>
        <end position="69"/>
    </location>
</feature>
<feature type="region of interest" description="Disordered" evidence="1">
    <location>
        <begin position="104"/>
        <end position="146"/>
    </location>
</feature>